<feature type="region of interest" description="Disordered" evidence="1">
    <location>
        <begin position="1"/>
        <end position="20"/>
    </location>
</feature>
<dbReference type="EMBL" id="SJPT01000006">
    <property type="protein sequence ID" value="TWU21610.1"/>
    <property type="molecule type" value="Genomic_DNA"/>
</dbReference>
<name>A0A5C6CAK2_9BACT</name>
<organism evidence="2 3">
    <name type="scientific">Novipirellula galeiformis</name>
    <dbReference type="NCBI Taxonomy" id="2528004"/>
    <lineage>
        <taxon>Bacteria</taxon>
        <taxon>Pseudomonadati</taxon>
        <taxon>Planctomycetota</taxon>
        <taxon>Planctomycetia</taxon>
        <taxon>Pirellulales</taxon>
        <taxon>Pirellulaceae</taxon>
        <taxon>Novipirellula</taxon>
    </lineage>
</organism>
<comment type="caution">
    <text evidence="2">The sequence shown here is derived from an EMBL/GenBank/DDBJ whole genome shotgun (WGS) entry which is preliminary data.</text>
</comment>
<evidence type="ECO:0000313" key="3">
    <source>
        <dbReference type="Proteomes" id="UP000316304"/>
    </source>
</evidence>
<dbReference type="Proteomes" id="UP000316304">
    <property type="component" value="Unassembled WGS sequence"/>
</dbReference>
<accession>A0A5C6CAK2</accession>
<keyword evidence="3" id="KW-1185">Reference proteome</keyword>
<evidence type="ECO:0000313" key="2">
    <source>
        <dbReference type="EMBL" id="TWU21610.1"/>
    </source>
</evidence>
<protein>
    <submittedName>
        <fullName evidence="2">Uncharacterized protein</fullName>
    </submittedName>
</protein>
<sequence>MVPGDDERVSRCTLGAHQGNDSTRHPLDVLPTRLADAFATICLLGLWRLAYNGKSSSAALSAYSGMWR</sequence>
<evidence type="ECO:0000256" key="1">
    <source>
        <dbReference type="SAM" id="MobiDB-lite"/>
    </source>
</evidence>
<dbReference type="AlphaFoldDB" id="A0A5C6CAK2"/>
<feature type="compositionally biased region" description="Basic and acidic residues" evidence="1">
    <location>
        <begin position="1"/>
        <end position="10"/>
    </location>
</feature>
<gene>
    <name evidence="2" type="ORF">Pla52o_37970</name>
</gene>
<reference evidence="2 3" key="1">
    <citation type="submission" date="2019-02" db="EMBL/GenBank/DDBJ databases">
        <title>Deep-cultivation of Planctomycetes and their phenomic and genomic characterization uncovers novel biology.</title>
        <authorList>
            <person name="Wiegand S."/>
            <person name="Jogler M."/>
            <person name="Boedeker C."/>
            <person name="Pinto D."/>
            <person name="Vollmers J."/>
            <person name="Rivas-Marin E."/>
            <person name="Kohn T."/>
            <person name="Peeters S.H."/>
            <person name="Heuer A."/>
            <person name="Rast P."/>
            <person name="Oberbeckmann S."/>
            <person name="Bunk B."/>
            <person name="Jeske O."/>
            <person name="Meyerdierks A."/>
            <person name="Storesund J.E."/>
            <person name="Kallscheuer N."/>
            <person name="Luecker S."/>
            <person name="Lage O.M."/>
            <person name="Pohl T."/>
            <person name="Merkel B.J."/>
            <person name="Hornburger P."/>
            <person name="Mueller R.-W."/>
            <person name="Bruemmer F."/>
            <person name="Labrenz M."/>
            <person name="Spormann A.M."/>
            <person name="Op Den Camp H."/>
            <person name="Overmann J."/>
            <person name="Amann R."/>
            <person name="Jetten M.S.M."/>
            <person name="Mascher T."/>
            <person name="Medema M.H."/>
            <person name="Devos D.P."/>
            <person name="Kaster A.-K."/>
            <person name="Ovreas L."/>
            <person name="Rohde M."/>
            <person name="Galperin M.Y."/>
            <person name="Jogler C."/>
        </authorList>
    </citation>
    <scope>NUCLEOTIDE SEQUENCE [LARGE SCALE GENOMIC DNA]</scope>
    <source>
        <strain evidence="2 3">Pla52o</strain>
    </source>
</reference>
<proteinExistence type="predicted"/>